<name>A0AA46THA0_9ACTN</name>
<dbReference type="Proteomes" id="UP001164390">
    <property type="component" value="Chromosome"/>
</dbReference>
<keyword evidence="3" id="KW-0378">Hydrolase</keyword>
<dbReference type="InterPro" id="IPR036691">
    <property type="entry name" value="Endo/exonu/phosph_ase_sf"/>
</dbReference>
<dbReference type="SUPFAM" id="SSF56219">
    <property type="entry name" value="DNase I-like"/>
    <property type="match status" value="1"/>
</dbReference>
<reference evidence="3" key="1">
    <citation type="submission" date="2022-01" db="EMBL/GenBank/DDBJ databases">
        <title>Nocardioidaceae gen. sp. A5X3R13.</title>
        <authorList>
            <person name="Lopez Marin M.A."/>
            <person name="Uhlik O."/>
        </authorList>
    </citation>
    <scope>NUCLEOTIDE SEQUENCE</scope>
    <source>
        <strain evidence="3">A5X3R13</strain>
    </source>
</reference>
<evidence type="ECO:0000256" key="1">
    <source>
        <dbReference type="SAM" id="SignalP"/>
    </source>
</evidence>
<feature type="chain" id="PRO_5041391298" evidence="1">
    <location>
        <begin position="31"/>
        <end position="394"/>
    </location>
</feature>
<feature type="domain" description="Endonuclease/exonuclease/phosphatase" evidence="2">
    <location>
        <begin position="89"/>
        <end position="383"/>
    </location>
</feature>
<protein>
    <submittedName>
        <fullName evidence="3">Endonuclease/exonuclease/phosphatase family protein</fullName>
    </submittedName>
</protein>
<dbReference type="GO" id="GO:0004519">
    <property type="term" value="F:endonuclease activity"/>
    <property type="evidence" value="ECO:0007669"/>
    <property type="project" value="UniProtKB-KW"/>
</dbReference>
<feature type="signal peptide" evidence="1">
    <location>
        <begin position="1"/>
        <end position="30"/>
    </location>
</feature>
<evidence type="ECO:0000313" key="4">
    <source>
        <dbReference type="Proteomes" id="UP001164390"/>
    </source>
</evidence>
<dbReference type="KEGG" id="sgrg:L0C25_22740"/>
<accession>A0AA46THA0</accession>
<evidence type="ECO:0000313" key="3">
    <source>
        <dbReference type="EMBL" id="UYM05296.1"/>
    </source>
</evidence>
<keyword evidence="3" id="KW-0540">Nuclease</keyword>
<dbReference type="EMBL" id="CP094970">
    <property type="protein sequence ID" value="UYM05296.1"/>
    <property type="molecule type" value="Genomic_DNA"/>
</dbReference>
<gene>
    <name evidence="3" type="ORF">L0C25_22740</name>
</gene>
<dbReference type="AlphaFoldDB" id="A0AA46THA0"/>
<keyword evidence="1" id="KW-0732">Signal</keyword>
<keyword evidence="3" id="KW-0255">Endonuclease</keyword>
<sequence length="394" mass="43405">MPVRTRMFAPVALAAAGLVLASLTAAGAQAPQGDPDQPTMAELARSRYATKVKVMTRNVFLGADLGPGLAAPDIDRLIRGAGEILNQVDANRFGKRADALAHEISHTKPDLIGLQEVAKWRTAPCGSPYFPPQAKHVRYDFLKMLLARLNADGRTYRLVRAQNQFDFEVPANTTGDPAQNHCDTNGRLTMRDVILARTDGRPIKVRHRQGGTFKHLLKVRPGGLIDFPVKRGWLSVDAKVGKSPWFRFVDTHLESFDDESKHPSIRARQARELVKKSGPIGSSKLPAVLVGDLNSDVPTEVKPGDGQAFQALLDAKMHSRSVRKPRSCCLHLDLLGPDADRDDTSQRDHVVDHIMTDSPQRILRFRGKVTGLKPYHGWWGSDHAGVVSTLLLMK</sequence>
<dbReference type="InterPro" id="IPR005135">
    <property type="entry name" value="Endo/exonuclease/phosphatase"/>
</dbReference>
<evidence type="ECO:0000259" key="2">
    <source>
        <dbReference type="Pfam" id="PF03372"/>
    </source>
</evidence>
<dbReference type="RefSeq" id="WP_271634100.1">
    <property type="nucleotide sequence ID" value="NZ_CP094970.1"/>
</dbReference>
<keyword evidence="4" id="KW-1185">Reference proteome</keyword>
<dbReference type="Pfam" id="PF03372">
    <property type="entry name" value="Exo_endo_phos"/>
    <property type="match status" value="1"/>
</dbReference>
<organism evidence="3 4">
    <name type="scientific">Solicola gregarius</name>
    <dbReference type="NCBI Taxonomy" id="2908642"/>
    <lineage>
        <taxon>Bacteria</taxon>
        <taxon>Bacillati</taxon>
        <taxon>Actinomycetota</taxon>
        <taxon>Actinomycetes</taxon>
        <taxon>Propionibacteriales</taxon>
        <taxon>Nocardioidaceae</taxon>
        <taxon>Solicola</taxon>
    </lineage>
</organism>
<dbReference type="Gene3D" id="3.60.10.10">
    <property type="entry name" value="Endonuclease/exonuclease/phosphatase"/>
    <property type="match status" value="1"/>
</dbReference>
<proteinExistence type="predicted"/>